<evidence type="ECO:0000313" key="2">
    <source>
        <dbReference type="Proteomes" id="UP001218188"/>
    </source>
</evidence>
<name>A0AAD6SE43_9AGAR</name>
<organism evidence="1 2">
    <name type="scientific">Mycena alexandri</name>
    <dbReference type="NCBI Taxonomy" id="1745969"/>
    <lineage>
        <taxon>Eukaryota</taxon>
        <taxon>Fungi</taxon>
        <taxon>Dikarya</taxon>
        <taxon>Basidiomycota</taxon>
        <taxon>Agaricomycotina</taxon>
        <taxon>Agaricomycetes</taxon>
        <taxon>Agaricomycetidae</taxon>
        <taxon>Agaricales</taxon>
        <taxon>Marasmiineae</taxon>
        <taxon>Mycenaceae</taxon>
        <taxon>Mycena</taxon>
    </lineage>
</organism>
<dbReference type="EMBL" id="JARJCM010000155">
    <property type="protein sequence ID" value="KAJ7025308.1"/>
    <property type="molecule type" value="Genomic_DNA"/>
</dbReference>
<evidence type="ECO:0000313" key="1">
    <source>
        <dbReference type="EMBL" id="KAJ7025308.1"/>
    </source>
</evidence>
<comment type="caution">
    <text evidence="1">The sequence shown here is derived from an EMBL/GenBank/DDBJ whole genome shotgun (WGS) entry which is preliminary data.</text>
</comment>
<proteinExistence type="predicted"/>
<protein>
    <submittedName>
        <fullName evidence="1">Uncharacterized protein</fullName>
    </submittedName>
</protein>
<sequence length="152" mass="16342">MSAAAATVLVGAPGPTNEAVADDSMPALIACTEADDDTTPDSISEEGWLKKNHVSDDARVRFLFSFDVCSLGIEKLSVDACFRLPQSALVSASTQERVASPAADLQRGERFANLDYSLLQQAPALQHVNIAYDIACQVRCDCRCHKTPKSKL</sequence>
<reference evidence="1" key="1">
    <citation type="submission" date="2023-03" db="EMBL/GenBank/DDBJ databases">
        <title>Massive genome expansion in bonnet fungi (Mycena s.s.) driven by repeated elements and novel gene families across ecological guilds.</title>
        <authorList>
            <consortium name="Lawrence Berkeley National Laboratory"/>
            <person name="Harder C.B."/>
            <person name="Miyauchi S."/>
            <person name="Viragh M."/>
            <person name="Kuo A."/>
            <person name="Thoen E."/>
            <person name="Andreopoulos B."/>
            <person name="Lu D."/>
            <person name="Skrede I."/>
            <person name="Drula E."/>
            <person name="Henrissat B."/>
            <person name="Morin E."/>
            <person name="Kohler A."/>
            <person name="Barry K."/>
            <person name="LaButti K."/>
            <person name="Morin E."/>
            <person name="Salamov A."/>
            <person name="Lipzen A."/>
            <person name="Mereny Z."/>
            <person name="Hegedus B."/>
            <person name="Baldrian P."/>
            <person name="Stursova M."/>
            <person name="Weitz H."/>
            <person name="Taylor A."/>
            <person name="Grigoriev I.V."/>
            <person name="Nagy L.G."/>
            <person name="Martin F."/>
            <person name="Kauserud H."/>
        </authorList>
    </citation>
    <scope>NUCLEOTIDE SEQUENCE</scope>
    <source>
        <strain evidence="1">CBHHK200</strain>
    </source>
</reference>
<dbReference type="AlphaFoldDB" id="A0AAD6SE43"/>
<keyword evidence="2" id="KW-1185">Reference proteome</keyword>
<dbReference type="Proteomes" id="UP001218188">
    <property type="component" value="Unassembled WGS sequence"/>
</dbReference>
<gene>
    <name evidence="1" type="ORF">C8F04DRAFT_1269335</name>
</gene>
<accession>A0AAD6SE43</accession>